<gene>
    <name evidence="2" type="ORF">PG993_009847</name>
</gene>
<evidence type="ECO:0000313" key="3">
    <source>
        <dbReference type="Proteomes" id="UP001444661"/>
    </source>
</evidence>
<accession>A0ABR1SKX5</accession>
<reference evidence="2 3" key="1">
    <citation type="submission" date="2023-01" db="EMBL/GenBank/DDBJ databases">
        <title>Analysis of 21 Apiospora genomes using comparative genomics revels a genus with tremendous synthesis potential of carbohydrate active enzymes and secondary metabolites.</title>
        <authorList>
            <person name="Sorensen T."/>
        </authorList>
    </citation>
    <scope>NUCLEOTIDE SEQUENCE [LARGE SCALE GENOMIC DNA]</scope>
    <source>
        <strain evidence="2 3">CBS 33761</strain>
    </source>
</reference>
<proteinExistence type="predicted"/>
<evidence type="ECO:0000256" key="1">
    <source>
        <dbReference type="SAM" id="MobiDB-lite"/>
    </source>
</evidence>
<protein>
    <submittedName>
        <fullName evidence="2">Uncharacterized protein</fullName>
    </submittedName>
</protein>
<dbReference type="Proteomes" id="UP001444661">
    <property type="component" value="Unassembled WGS sequence"/>
</dbReference>
<comment type="caution">
    <text evidence="2">The sequence shown here is derived from an EMBL/GenBank/DDBJ whole genome shotgun (WGS) entry which is preliminary data.</text>
</comment>
<organism evidence="2 3">
    <name type="scientific">Apiospora rasikravindrae</name>
    <dbReference type="NCBI Taxonomy" id="990691"/>
    <lineage>
        <taxon>Eukaryota</taxon>
        <taxon>Fungi</taxon>
        <taxon>Dikarya</taxon>
        <taxon>Ascomycota</taxon>
        <taxon>Pezizomycotina</taxon>
        <taxon>Sordariomycetes</taxon>
        <taxon>Xylariomycetidae</taxon>
        <taxon>Amphisphaeriales</taxon>
        <taxon>Apiosporaceae</taxon>
        <taxon>Apiospora</taxon>
    </lineage>
</organism>
<keyword evidence="3" id="KW-1185">Reference proteome</keyword>
<sequence>MPAFPSFHERRETDQPARLTAEALRLYWTLQDPLADALSVMRPDWREKGCAEREPYTTTANPALHAIAAAPLTEPKIGSITVKAGALDEWEENWWLRHEEDRSPDQVRGPPPPDYEPKNNPERFWKRSDENKILLLRCCGEDRPTQRPQLAVVPSDPDAGFVTVHDYVSAVHPWLMGLRDTIARADNVDKSKPAEYYDKMMVEHLLPDYIETVDESHYVGPMRAGTDNQPKHPSGESQLSQLVAKAEAGDLDAAQEAIMVASLQAKDPGLSPQILQALQDRDDKAEEEEIERQVQRSVALWKQSNPDASPAEVEAEAAHFRAPYLAMREEK</sequence>
<dbReference type="EMBL" id="JAQQWK010000009">
    <property type="protein sequence ID" value="KAK8034852.1"/>
    <property type="molecule type" value="Genomic_DNA"/>
</dbReference>
<feature type="region of interest" description="Disordered" evidence="1">
    <location>
        <begin position="101"/>
        <end position="122"/>
    </location>
</feature>
<evidence type="ECO:0000313" key="2">
    <source>
        <dbReference type="EMBL" id="KAK8034852.1"/>
    </source>
</evidence>
<name>A0ABR1SKX5_9PEZI</name>